<dbReference type="Proteomes" id="UP000295726">
    <property type="component" value="Unassembled WGS sequence"/>
</dbReference>
<evidence type="ECO:0000313" key="1">
    <source>
        <dbReference type="EMBL" id="TCS82157.1"/>
    </source>
</evidence>
<dbReference type="EMBL" id="SLZZ01000002">
    <property type="protein sequence ID" value="TCS82157.1"/>
    <property type="molecule type" value="Genomic_DNA"/>
</dbReference>
<sequence>MEKILNYFTIEGALGGSQDWFTNVVMNIGGCAAATACDSCIYFALHQGQKHLYPYDVEHLTKKEYVQFAMKMKPYIKPRMGGVKKLSMFIDGFSKYLRDVGDTRISMNGFAGDHTADEAKALIKKQIDAGFPIPYLMLKHRNPKYKDFVWHWFLCFGYEEKRDGFFIKVATYGTASTFVLKDLWNTGYEEKGGLIQYTAAQ</sequence>
<name>A0A4R3KFR9_9FIRM</name>
<evidence type="ECO:0000313" key="2">
    <source>
        <dbReference type="Proteomes" id="UP000295726"/>
    </source>
</evidence>
<comment type="caution">
    <text evidence="1">The sequence shown here is derived from an EMBL/GenBank/DDBJ whole genome shotgun (WGS) entry which is preliminary data.</text>
</comment>
<accession>A0A4R3KFR9</accession>
<organism evidence="1 2">
    <name type="scientific">Muricomes intestini</name>
    <dbReference type="NCBI Taxonomy" id="1796634"/>
    <lineage>
        <taxon>Bacteria</taxon>
        <taxon>Bacillati</taxon>
        <taxon>Bacillota</taxon>
        <taxon>Clostridia</taxon>
        <taxon>Lachnospirales</taxon>
        <taxon>Lachnospiraceae</taxon>
        <taxon>Muricomes</taxon>
    </lineage>
</organism>
<evidence type="ECO:0008006" key="3">
    <source>
        <dbReference type="Google" id="ProtNLM"/>
    </source>
</evidence>
<proteinExistence type="predicted"/>
<gene>
    <name evidence="1" type="ORF">EDD59_10218</name>
</gene>
<dbReference type="OrthoDB" id="370604at2"/>
<dbReference type="AlphaFoldDB" id="A0A4R3KFR9"/>
<keyword evidence="2" id="KW-1185">Reference proteome</keyword>
<reference evidence="1 2" key="1">
    <citation type="submission" date="2019-03" db="EMBL/GenBank/DDBJ databases">
        <title>Genomic Encyclopedia of Type Strains, Phase IV (KMG-IV): sequencing the most valuable type-strain genomes for metagenomic binning, comparative biology and taxonomic classification.</title>
        <authorList>
            <person name="Goeker M."/>
        </authorList>
    </citation>
    <scope>NUCLEOTIDE SEQUENCE [LARGE SCALE GENOMIC DNA]</scope>
    <source>
        <strain evidence="1 2">DSM 29489</strain>
    </source>
</reference>
<dbReference type="RefSeq" id="WP_132378260.1">
    <property type="nucleotide sequence ID" value="NZ_DAIPCY010000071.1"/>
</dbReference>
<protein>
    <recommendedName>
        <fullName evidence="3">Papain like cysteine protease AvrRpt2</fullName>
    </recommendedName>
</protein>